<dbReference type="InterPro" id="IPR036514">
    <property type="entry name" value="SGNH_hydro_sf"/>
</dbReference>
<organism evidence="2 3">
    <name type="scientific">Mytilus coruscus</name>
    <name type="common">Sea mussel</name>
    <dbReference type="NCBI Taxonomy" id="42192"/>
    <lineage>
        <taxon>Eukaryota</taxon>
        <taxon>Metazoa</taxon>
        <taxon>Spiralia</taxon>
        <taxon>Lophotrochozoa</taxon>
        <taxon>Mollusca</taxon>
        <taxon>Bivalvia</taxon>
        <taxon>Autobranchia</taxon>
        <taxon>Pteriomorphia</taxon>
        <taxon>Mytilida</taxon>
        <taxon>Mytiloidea</taxon>
        <taxon>Mytilidae</taxon>
        <taxon>Mytilinae</taxon>
        <taxon>Mytilus</taxon>
    </lineage>
</organism>
<dbReference type="Proteomes" id="UP000507470">
    <property type="component" value="Unassembled WGS sequence"/>
</dbReference>
<dbReference type="SUPFAM" id="SSF52266">
    <property type="entry name" value="SGNH hydrolase"/>
    <property type="match status" value="1"/>
</dbReference>
<evidence type="ECO:0000313" key="2">
    <source>
        <dbReference type="EMBL" id="CAC5366991.1"/>
    </source>
</evidence>
<evidence type="ECO:0000256" key="1">
    <source>
        <dbReference type="SAM" id="MobiDB-lite"/>
    </source>
</evidence>
<sequence>MDNKEQEIMSLKVHNSRDDSTEFQQVKPRTQNKRSEDRSKTNTHSNKLQVTIIGTSNTNGIQCQKLSSRYRTDKILAYTIAATQTEIQKLTTIPDVLVIHSITNDIKKLTPSECVTKMSDLIAFTTEKFPKTKIIISLPIPRSDNYSCNNNAQLVSVMLKEKFDQSEETQISVCDNSN</sequence>
<name>A0A6J8AGW8_MYTCO</name>
<keyword evidence="3" id="KW-1185">Reference proteome</keyword>
<proteinExistence type="predicted"/>
<reference evidence="2 3" key="1">
    <citation type="submission" date="2020-06" db="EMBL/GenBank/DDBJ databases">
        <authorList>
            <person name="Li R."/>
            <person name="Bekaert M."/>
        </authorList>
    </citation>
    <scope>NUCLEOTIDE SEQUENCE [LARGE SCALE GENOMIC DNA]</scope>
    <source>
        <strain evidence="3">wild</strain>
    </source>
</reference>
<protein>
    <recommendedName>
        <fullName evidence="4">SGNH hydrolase-type esterase domain-containing protein</fullName>
    </recommendedName>
</protein>
<dbReference type="OrthoDB" id="5982747at2759"/>
<dbReference type="Gene3D" id="3.40.50.1110">
    <property type="entry name" value="SGNH hydrolase"/>
    <property type="match status" value="1"/>
</dbReference>
<evidence type="ECO:0008006" key="4">
    <source>
        <dbReference type="Google" id="ProtNLM"/>
    </source>
</evidence>
<feature type="region of interest" description="Disordered" evidence="1">
    <location>
        <begin position="1"/>
        <end position="46"/>
    </location>
</feature>
<evidence type="ECO:0000313" key="3">
    <source>
        <dbReference type="Proteomes" id="UP000507470"/>
    </source>
</evidence>
<dbReference type="EMBL" id="CACVKT020001353">
    <property type="protein sequence ID" value="CAC5366991.1"/>
    <property type="molecule type" value="Genomic_DNA"/>
</dbReference>
<dbReference type="AlphaFoldDB" id="A0A6J8AGW8"/>
<gene>
    <name evidence="2" type="ORF">MCOR_7070</name>
</gene>
<accession>A0A6J8AGW8</accession>